<organism evidence="2">
    <name type="scientific">Zea mays</name>
    <name type="common">Maize</name>
    <dbReference type="NCBI Taxonomy" id="4577"/>
    <lineage>
        <taxon>Eukaryota</taxon>
        <taxon>Viridiplantae</taxon>
        <taxon>Streptophyta</taxon>
        <taxon>Embryophyta</taxon>
        <taxon>Tracheophyta</taxon>
        <taxon>Spermatophyta</taxon>
        <taxon>Magnoliopsida</taxon>
        <taxon>Liliopsida</taxon>
        <taxon>Poales</taxon>
        <taxon>Poaceae</taxon>
        <taxon>PACMAD clade</taxon>
        <taxon>Panicoideae</taxon>
        <taxon>Andropogonodae</taxon>
        <taxon>Andropogoneae</taxon>
        <taxon>Tripsacinae</taxon>
        <taxon>Zea</taxon>
    </lineage>
</organism>
<name>A0A3L6EFV5_MAIZE</name>
<keyword evidence="1" id="KW-0812">Transmembrane</keyword>
<dbReference type="Proteomes" id="UP000251960">
    <property type="component" value="Chromosome 6"/>
</dbReference>
<keyword evidence="1" id="KW-1133">Transmembrane helix</keyword>
<dbReference type="AlphaFoldDB" id="A0A3L6EFV5"/>
<evidence type="ECO:0000256" key="1">
    <source>
        <dbReference type="SAM" id="Phobius"/>
    </source>
</evidence>
<proteinExistence type="predicted"/>
<comment type="caution">
    <text evidence="2">The sequence shown here is derived from an EMBL/GenBank/DDBJ whole genome shotgun (WGS) entry which is preliminary data.</text>
</comment>
<keyword evidence="1" id="KW-0472">Membrane</keyword>
<reference evidence="2" key="1">
    <citation type="journal article" date="2018" name="Nat. Genet.">
        <title>Extensive intraspecific gene order and gene structural variations between Mo17 and other maize genomes.</title>
        <authorList>
            <person name="Sun S."/>
            <person name="Zhou Y."/>
            <person name="Chen J."/>
            <person name="Shi J."/>
            <person name="Zhao H."/>
            <person name="Zhao H."/>
            <person name="Song W."/>
            <person name="Zhang M."/>
            <person name="Cui Y."/>
            <person name="Dong X."/>
            <person name="Liu H."/>
            <person name="Ma X."/>
            <person name="Jiao Y."/>
            <person name="Wang B."/>
            <person name="Wei X."/>
            <person name="Stein J.C."/>
            <person name="Glaubitz J.C."/>
            <person name="Lu F."/>
            <person name="Yu G."/>
            <person name="Liang C."/>
            <person name="Fengler K."/>
            <person name="Li B."/>
            <person name="Rafalski A."/>
            <person name="Schnable P.S."/>
            <person name="Ware D.H."/>
            <person name="Buckler E.S."/>
            <person name="Lai J."/>
        </authorList>
    </citation>
    <scope>NUCLEOTIDE SEQUENCE [LARGE SCALE GENOMIC DNA]</scope>
    <source>
        <tissue evidence="2">Seedling</tissue>
    </source>
</reference>
<feature type="transmembrane region" description="Helical" evidence="1">
    <location>
        <begin position="9"/>
        <end position="25"/>
    </location>
</feature>
<accession>A0A3L6EFV5</accession>
<gene>
    <name evidence="2" type="ORF">Zm00014a_019244</name>
</gene>
<protein>
    <submittedName>
        <fullName evidence="2">Uncharacterized protein</fullName>
    </submittedName>
</protein>
<sequence length="47" mass="5690">MLRIGKQKVRFCSFLCLFSIIFYFIKFKLNKFWNFKHKANVANKIAS</sequence>
<evidence type="ECO:0000313" key="2">
    <source>
        <dbReference type="EMBL" id="PWZ18087.1"/>
    </source>
</evidence>
<dbReference type="EMBL" id="NCVQ01000007">
    <property type="protein sequence ID" value="PWZ18087.1"/>
    <property type="molecule type" value="Genomic_DNA"/>
</dbReference>